<name>A0ABQ2HGJ2_9BACT</name>
<organism evidence="1 2">
    <name type="scientific">Dyadobacter beijingensis</name>
    <dbReference type="NCBI Taxonomy" id="365489"/>
    <lineage>
        <taxon>Bacteria</taxon>
        <taxon>Pseudomonadati</taxon>
        <taxon>Bacteroidota</taxon>
        <taxon>Cytophagia</taxon>
        <taxon>Cytophagales</taxon>
        <taxon>Spirosomataceae</taxon>
        <taxon>Dyadobacter</taxon>
    </lineage>
</organism>
<reference evidence="2" key="1">
    <citation type="journal article" date="2019" name="Int. J. Syst. Evol. Microbiol.">
        <title>The Global Catalogue of Microorganisms (GCM) 10K type strain sequencing project: providing services to taxonomists for standard genome sequencing and annotation.</title>
        <authorList>
            <consortium name="The Broad Institute Genomics Platform"/>
            <consortium name="The Broad Institute Genome Sequencing Center for Infectious Disease"/>
            <person name="Wu L."/>
            <person name="Ma J."/>
        </authorList>
    </citation>
    <scope>NUCLEOTIDE SEQUENCE [LARGE SCALE GENOMIC DNA]</scope>
    <source>
        <strain evidence="2">CGMCC 1.6375</strain>
    </source>
</reference>
<evidence type="ECO:0008006" key="3">
    <source>
        <dbReference type="Google" id="ProtNLM"/>
    </source>
</evidence>
<dbReference type="RefSeq" id="WP_019942429.1">
    <property type="nucleotide sequence ID" value="NZ_BMLI01000001.1"/>
</dbReference>
<accession>A0ABQ2HGJ2</accession>
<evidence type="ECO:0000313" key="2">
    <source>
        <dbReference type="Proteomes" id="UP000632339"/>
    </source>
</evidence>
<keyword evidence="2" id="KW-1185">Reference proteome</keyword>
<dbReference type="EMBL" id="BMLI01000001">
    <property type="protein sequence ID" value="GGM80683.1"/>
    <property type="molecule type" value="Genomic_DNA"/>
</dbReference>
<comment type="caution">
    <text evidence="1">The sequence shown here is derived from an EMBL/GenBank/DDBJ whole genome shotgun (WGS) entry which is preliminary data.</text>
</comment>
<evidence type="ECO:0000313" key="1">
    <source>
        <dbReference type="EMBL" id="GGM80683.1"/>
    </source>
</evidence>
<dbReference type="Pfam" id="PF14907">
    <property type="entry name" value="NTP_transf_5"/>
    <property type="match status" value="1"/>
</dbReference>
<dbReference type="InterPro" id="IPR039498">
    <property type="entry name" value="NTP_transf_5"/>
</dbReference>
<proteinExistence type="predicted"/>
<dbReference type="Proteomes" id="UP000632339">
    <property type="component" value="Unassembled WGS sequence"/>
</dbReference>
<sequence length="393" mass="45873">MRQTHISRELAILIEAALAPVGELPFKVSDAPLDPQKFMALSKWHQVRPLAFEYAQSRSLELPERVLRALREFTLGQAVANMAFLGICVRLYNRLTEQHVRAFPMKGALWAWKLYDKPTLREFGDIDFFIGKEDVSKSLDIFRTEGFAADSYRHYLLNQQSVMDDYLNTDYQLPLTPLQEHTLQSLEIQWNSTYPRYCYNFTWDELAANRVEFTMAGKSVLVPDTETQLIMMVIHHAGVEQWDKLKYMADFVRLLDKFADRLDWEYISRVAAAKGFYKLLLESLGVAGLLAGRDYLSAAGVPGQYPSPAFLQEMLAHWENERPSLQTKTWRIFLYNIKNRDRWSDKLSIVAAHISYLSHWRLLWHKLIWYRKRPLNEADRNRAVNAMTGREDI</sequence>
<protein>
    <recommendedName>
        <fullName evidence="3">Nucleotidyltransferase-like protein</fullName>
    </recommendedName>
</protein>
<gene>
    <name evidence="1" type="ORF">GCM10010967_10600</name>
</gene>